<dbReference type="STRING" id="930991.A0A0D0DS72"/>
<dbReference type="InterPro" id="IPR007667">
    <property type="entry name" value="Hypoxia_induced_domain"/>
</dbReference>
<evidence type="ECO:0000259" key="6">
    <source>
        <dbReference type="PROSITE" id="PS51503"/>
    </source>
</evidence>
<dbReference type="GO" id="GO:0033617">
    <property type="term" value="P:mitochondrial respiratory chain complex IV assembly"/>
    <property type="evidence" value="ECO:0007669"/>
    <property type="project" value="TreeGrafter"/>
</dbReference>
<dbReference type="Pfam" id="PF04588">
    <property type="entry name" value="HIG_1_N"/>
    <property type="match status" value="1"/>
</dbReference>
<dbReference type="GO" id="GO:0005739">
    <property type="term" value="C:mitochondrion"/>
    <property type="evidence" value="ECO:0007669"/>
    <property type="project" value="UniProtKB-SubCell"/>
</dbReference>
<feature type="domain" description="HIG1" evidence="6">
    <location>
        <begin position="92"/>
        <end position="183"/>
    </location>
</feature>
<dbReference type="AlphaFoldDB" id="A0A0D0DS72"/>
<proteinExistence type="predicted"/>
<dbReference type="HOGENOM" id="CLU_079101_1_0_1"/>
<evidence type="ECO:0000256" key="3">
    <source>
        <dbReference type="ARBA" id="ARBA00022989"/>
    </source>
</evidence>
<dbReference type="EMBL" id="KN825000">
    <property type="protein sequence ID" value="KIK96173.1"/>
    <property type="molecule type" value="Genomic_DNA"/>
</dbReference>
<accession>A0A0D0DS72</accession>
<evidence type="ECO:0000313" key="8">
    <source>
        <dbReference type="Proteomes" id="UP000054538"/>
    </source>
</evidence>
<keyword evidence="8" id="KW-1185">Reference proteome</keyword>
<dbReference type="InterPro" id="IPR040153">
    <property type="entry name" value="Rcf2"/>
</dbReference>
<protein>
    <recommendedName>
        <fullName evidence="6">HIG1 domain-containing protein</fullName>
    </recommendedName>
</protein>
<dbReference type="FunCoup" id="A0A0D0DS72">
    <property type="interactions" value="56"/>
</dbReference>
<name>A0A0D0DS72_9AGAM</name>
<evidence type="ECO:0000256" key="1">
    <source>
        <dbReference type="ARBA" id="ARBA00004173"/>
    </source>
</evidence>
<evidence type="ECO:0000256" key="4">
    <source>
        <dbReference type="ARBA" id="ARBA00023136"/>
    </source>
</evidence>
<gene>
    <name evidence="7" type="ORF">PAXRUDRAFT_826260</name>
</gene>
<sequence length="220" mass="24518">MKFGITEAEWQGHDAAVMRGAAEGFFGTLALATPAAFYLNRRWAYYRSLPLPLKVAGMVMMVAPAVSIQAERRSLEFERTKTWAGVAKLELDRVTAEEDVRWNSLSTGEKVQDWATRHQYSIILGSWTLSMALAGAIIAKDRYQSLPQKIVQARMWAQGLTIGVLVAAGALTHKNRQEAAASGMRRAPADHSWQTFLDEQERQKEERRAQLAVLQPSTSA</sequence>
<reference evidence="7 8" key="1">
    <citation type="submission" date="2014-04" db="EMBL/GenBank/DDBJ databases">
        <authorList>
            <consortium name="DOE Joint Genome Institute"/>
            <person name="Kuo A."/>
            <person name="Kohler A."/>
            <person name="Jargeat P."/>
            <person name="Nagy L.G."/>
            <person name="Floudas D."/>
            <person name="Copeland A."/>
            <person name="Barry K.W."/>
            <person name="Cichocki N."/>
            <person name="Veneault-Fourrey C."/>
            <person name="LaButti K."/>
            <person name="Lindquist E.A."/>
            <person name="Lipzen A."/>
            <person name="Lundell T."/>
            <person name="Morin E."/>
            <person name="Murat C."/>
            <person name="Sun H."/>
            <person name="Tunlid A."/>
            <person name="Henrissat B."/>
            <person name="Grigoriev I.V."/>
            <person name="Hibbett D.S."/>
            <person name="Martin F."/>
            <person name="Nordberg H.P."/>
            <person name="Cantor M.N."/>
            <person name="Hua S.X."/>
        </authorList>
    </citation>
    <scope>NUCLEOTIDE SEQUENCE [LARGE SCALE GENOMIC DNA]</scope>
    <source>
        <strain evidence="7 8">Ve08.2h10</strain>
    </source>
</reference>
<dbReference type="OrthoDB" id="1915122at2759"/>
<feature type="transmembrane region" description="Helical" evidence="5">
    <location>
        <begin position="20"/>
        <end position="39"/>
    </location>
</feature>
<evidence type="ECO:0000313" key="7">
    <source>
        <dbReference type="EMBL" id="KIK96173.1"/>
    </source>
</evidence>
<keyword evidence="2 5" id="KW-0812">Transmembrane</keyword>
<evidence type="ECO:0000256" key="2">
    <source>
        <dbReference type="ARBA" id="ARBA00022692"/>
    </source>
</evidence>
<feature type="transmembrane region" description="Helical" evidence="5">
    <location>
        <begin position="120"/>
        <end position="139"/>
    </location>
</feature>
<dbReference type="PANTHER" id="PTHR28018">
    <property type="entry name" value="RESPIRATORY SUPERCOMPLEX FACTOR 2, MITOCHONDRIAL"/>
    <property type="match status" value="1"/>
</dbReference>
<keyword evidence="4 5" id="KW-0472">Membrane</keyword>
<reference evidence="8" key="2">
    <citation type="submission" date="2015-01" db="EMBL/GenBank/DDBJ databases">
        <title>Evolutionary Origins and Diversification of the Mycorrhizal Mutualists.</title>
        <authorList>
            <consortium name="DOE Joint Genome Institute"/>
            <consortium name="Mycorrhizal Genomics Consortium"/>
            <person name="Kohler A."/>
            <person name="Kuo A."/>
            <person name="Nagy L.G."/>
            <person name="Floudas D."/>
            <person name="Copeland A."/>
            <person name="Barry K.W."/>
            <person name="Cichocki N."/>
            <person name="Veneault-Fourrey C."/>
            <person name="LaButti K."/>
            <person name="Lindquist E.A."/>
            <person name="Lipzen A."/>
            <person name="Lundell T."/>
            <person name="Morin E."/>
            <person name="Murat C."/>
            <person name="Riley R."/>
            <person name="Ohm R."/>
            <person name="Sun H."/>
            <person name="Tunlid A."/>
            <person name="Henrissat B."/>
            <person name="Grigoriev I.V."/>
            <person name="Hibbett D.S."/>
            <person name="Martin F."/>
        </authorList>
    </citation>
    <scope>NUCLEOTIDE SEQUENCE [LARGE SCALE GENOMIC DNA]</scope>
    <source>
        <strain evidence="8">Ve08.2h10</strain>
    </source>
</reference>
<organism evidence="7 8">
    <name type="scientific">Paxillus rubicundulus Ve08.2h10</name>
    <dbReference type="NCBI Taxonomy" id="930991"/>
    <lineage>
        <taxon>Eukaryota</taxon>
        <taxon>Fungi</taxon>
        <taxon>Dikarya</taxon>
        <taxon>Basidiomycota</taxon>
        <taxon>Agaricomycotina</taxon>
        <taxon>Agaricomycetes</taxon>
        <taxon>Agaricomycetidae</taxon>
        <taxon>Boletales</taxon>
        <taxon>Paxilineae</taxon>
        <taxon>Paxillaceae</taxon>
        <taxon>Paxillus</taxon>
    </lineage>
</organism>
<comment type="subcellular location">
    <subcellularLocation>
        <location evidence="1">Mitochondrion</location>
    </subcellularLocation>
</comment>
<dbReference type="PANTHER" id="PTHR28018:SF3">
    <property type="entry name" value="RESPIRATORY SUPERCOMPLEX FACTOR 2, MITOCHONDRIAL"/>
    <property type="match status" value="1"/>
</dbReference>
<dbReference type="Proteomes" id="UP000054538">
    <property type="component" value="Unassembled WGS sequence"/>
</dbReference>
<evidence type="ECO:0000256" key="5">
    <source>
        <dbReference type="SAM" id="Phobius"/>
    </source>
</evidence>
<dbReference type="PROSITE" id="PS51503">
    <property type="entry name" value="HIG1"/>
    <property type="match status" value="1"/>
</dbReference>
<keyword evidence="3 5" id="KW-1133">Transmembrane helix</keyword>
<dbReference type="InParanoid" id="A0A0D0DS72"/>